<dbReference type="Gene3D" id="1.20.5.110">
    <property type="match status" value="1"/>
</dbReference>
<evidence type="ECO:0000313" key="8">
    <source>
        <dbReference type="Proteomes" id="UP000494216"/>
    </source>
</evidence>
<keyword evidence="2" id="KW-0131">Cell cycle</keyword>
<dbReference type="InterPro" id="IPR014162">
    <property type="entry name" value="CpoB_C"/>
</dbReference>
<comment type="caution">
    <text evidence="7">The sequence shown here is derived from an EMBL/GenBank/DDBJ whole genome shotgun (WGS) entry which is preliminary data.</text>
</comment>
<dbReference type="HAMAP" id="MF_02066">
    <property type="entry name" value="CpoB"/>
    <property type="match status" value="1"/>
</dbReference>
<dbReference type="Pfam" id="PF13525">
    <property type="entry name" value="YfiO"/>
    <property type="match status" value="1"/>
</dbReference>
<dbReference type="SMART" id="SM00028">
    <property type="entry name" value="TPR"/>
    <property type="match status" value="2"/>
</dbReference>
<feature type="coiled-coil region" evidence="2">
    <location>
        <begin position="49"/>
        <end position="83"/>
    </location>
</feature>
<reference evidence="7 8" key="1">
    <citation type="submission" date="2020-02" db="EMBL/GenBank/DDBJ databases">
        <authorList>
            <person name="Hogendoorn C."/>
        </authorList>
    </citation>
    <scope>NUCLEOTIDE SEQUENCE [LARGE SCALE GENOMIC DNA]</scope>
    <source>
        <strain evidence="7">METHB21</strain>
    </source>
</reference>
<feature type="chain" id="PRO_5035978479" description="Cell division coordinator CpoB" evidence="2">
    <location>
        <begin position="18"/>
        <end position="288"/>
    </location>
</feature>
<feature type="signal peptide" evidence="2">
    <location>
        <begin position="1"/>
        <end position="17"/>
    </location>
</feature>
<keyword evidence="2" id="KW-0175">Coiled coil</keyword>
<dbReference type="NCBIfam" id="TIGR02795">
    <property type="entry name" value="tol_pal_ybgF"/>
    <property type="match status" value="1"/>
</dbReference>
<evidence type="ECO:0000256" key="2">
    <source>
        <dbReference type="HAMAP-Rule" id="MF_02066"/>
    </source>
</evidence>
<evidence type="ECO:0000256" key="1">
    <source>
        <dbReference type="ARBA" id="ARBA00022729"/>
    </source>
</evidence>
<sequence length="288" mass="31659" precursor="true">MKARFFMVLCACSTACAEPLPLPPVVDTSVYPAGTARPARSPAPSANTLYEIMGRLEQLQAEMQQLTGKVEEQAYQISELKKRQNTMYSDFDERLQVIESKNGTDQPVAGAPQEQVQPAETEAKEIKKQVTVPVPVAVPAPAPANKQAAPPAEPEAAQATESEKQAYQQAYDALRNGHTNQSITEFNALLVKYPAGQYANNAQYWLGEAYRVNQNIDSARSAFTKVVENYPGSAKVPDALLKLGYIEYDLKNWARAKEYLTRVTVEFPGSSAAHLASRKLLLIDDLKP</sequence>
<dbReference type="InterPro" id="IPR011990">
    <property type="entry name" value="TPR-like_helical_dom_sf"/>
</dbReference>
<gene>
    <name evidence="7" type="primary">ygbF</name>
    <name evidence="2" type="synonym">cpoB</name>
    <name evidence="7" type="ORF">METHB2_10165</name>
</gene>
<accession>A0A8S0X6K7</accession>
<name>A0A8S0X6K7_9GAMM</name>
<comment type="similarity">
    <text evidence="2">Belongs to the CpoB family.</text>
</comment>
<dbReference type="Pfam" id="PF16331">
    <property type="entry name" value="TolA_bind_tri"/>
    <property type="match status" value="1"/>
</dbReference>
<feature type="region of interest" description="Disordered" evidence="4">
    <location>
        <begin position="141"/>
        <end position="165"/>
    </location>
</feature>
<dbReference type="SUPFAM" id="SSF48452">
    <property type="entry name" value="TPR-like"/>
    <property type="match status" value="1"/>
</dbReference>
<evidence type="ECO:0000259" key="5">
    <source>
        <dbReference type="Pfam" id="PF13525"/>
    </source>
</evidence>
<dbReference type="Gene3D" id="1.25.40.10">
    <property type="entry name" value="Tetratricopeptide repeat domain"/>
    <property type="match status" value="1"/>
</dbReference>
<dbReference type="GO" id="GO:0043093">
    <property type="term" value="P:FtsZ-dependent cytokinesis"/>
    <property type="evidence" value="ECO:0007669"/>
    <property type="project" value="UniProtKB-UniRule"/>
</dbReference>
<protein>
    <recommendedName>
        <fullName evidence="2">Cell division coordinator CpoB</fullName>
    </recommendedName>
</protein>
<proteinExistence type="inferred from homology"/>
<keyword evidence="1 2" id="KW-0732">Signal</keyword>
<dbReference type="InterPro" id="IPR039565">
    <property type="entry name" value="BamD-like"/>
</dbReference>
<comment type="function">
    <text evidence="2">Mediates coordination of peptidoglycan synthesis and outer membrane constriction during cell division.</text>
</comment>
<feature type="repeat" description="TPR" evidence="3">
    <location>
        <begin position="200"/>
        <end position="233"/>
    </location>
</feature>
<comment type="subcellular location">
    <subcellularLocation>
        <location evidence="2">Periplasm</location>
    </subcellularLocation>
</comment>
<keyword evidence="3" id="KW-0802">TPR repeat</keyword>
<dbReference type="Pfam" id="PF13174">
    <property type="entry name" value="TPR_6"/>
    <property type="match status" value="1"/>
</dbReference>
<dbReference type="PROSITE" id="PS50005">
    <property type="entry name" value="TPR"/>
    <property type="match status" value="1"/>
</dbReference>
<dbReference type="GO" id="GO:0030288">
    <property type="term" value="C:outer membrane-bounded periplasmic space"/>
    <property type="evidence" value="ECO:0007669"/>
    <property type="project" value="UniProtKB-UniRule"/>
</dbReference>
<evidence type="ECO:0000259" key="6">
    <source>
        <dbReference type="Pfam" id="PF16331"/>
    </source>
</evidence>
<keyword evidence="2" id="KW-0574">Periplasm</keyword>
<feature type="domain" description="YbgF trimerisation" evidence="6">
    <location>
        <begin position="47"/>
        <end position="103"/>
    </location>
</feature>
<feature type="domain" description="Outer membrane lipoprotein BamD-like" evidence="5">
    <location>
        <begin position="162"/>
        <end position="235"/>
    </location>
</feature>
<evidence type="ECO:0000256" key="4">
    <source>
        <dbReference type="SAM" id="MobiDB-lite"/>
    </source>
</evidence>
<dbReference type="RefSeq" id="WP_174624343.1">
    <property type="nucleotide sequence ID" value="NZ_CADCXN010000001.1"/>
</dbReference>
<evidence type="ECO:0000256" key="3">
    <source>
        <dbReference type="PROSITE-ProRule" id="PRU00339"/>
    </source>
</evidence>
<dbReference type="InterPro" id="IPR019734">
    <property type="entry name" value="TPR_rpt"/>
</dbReference>
<evidence type="ECO:0000313" key="7">
    <source>
        <dbReference type="EMBL" id="CAA9889325.1"/>
    </source>
</evidence>
<dbReference type="InterPro" id="IPR034706">
    <property type="entry name" value="CpoB"/>
</dbReference>
<organism evidence="7 8">
    <name type="scientific">Candidatus Methylobacter favarea</name>
    <dbReference type="NCBI Taxonomy" id="2707345"/>
    <lineage>
        <taxon>Bacteria</taxon>
        <taxon>Pseudomonadati</taxon>
        <taxon>Pseudomonadota</taxon>
        <taxon>Gammaproteobacteria</taxon>
        <taxon>Methylococcales</taxon>
        <taxon>Methylococcaceae</taxon>
        <taxon>Methylobacter</taxon>
    </lineage>
</organism>
<dbReference type="InterPro" id="IPR032519">
    <property type="entry name" value="YbgF_tri"/>
</dbReference>
<dbReference type="AlphaFoldDB" id="A0A8S0X6K7"/>
<feature type="compositionally biased region" description="Low complexity" evidence="4">
    <location>
        <begin position="143"/>
        <end position="160"/>
    </location>
</feature>
<keyword evidence="2 7" id="KW-0132">Cell division</keyword>
<dbReference type="EMBL" id="CADCXN010000001">
    <property type="protein sequence ID" value="CAA9889325.1"/>
    <property type="molecule type" value="Genomic_DNA"/>
</dbReference>
<keyword evidence="8" id="KW-1185">Reference proteome</keyword>
<dbReference type="GO" id="GO:0070206">
    <property type="term" value="P:protein trimerization"/>
    <property type="evidence" value="ECO:0007669"/>
    <property type="project" value="InterPro"/>
</dbReference>
<dbReference type="Proteomes" id="UP000494216">
    <property type="component" value="Unassembled WGS sequence"/>
</dbReference>